<dbReference type="Proteomes" id="UP000199501">
    <property type="component" value="Unassembled WGS sequence"/>
</dbReference>
<sequence length="62" mass="6545">MNNQGGTAVKMWETLSFELSADQEAVLAAVPDAPGAAAADGPLEPSYRAWNAHFVDPETTAR</sequence>
<name>A0A1G6XLN0_9PSEU</name>
<organism evidence="1 2">
    <name type="scientific">Actinokineospora iranica</name>
    <dbReference type="NCBI Taxonomy" id="1271860"/>
    <lineage>
        <taxon>Bacteria</taxon>
        <taxon>Bacillati</taxon>
        <taxon>Actinomycetota</taxon>
        <taxon>Actinomycetes</taxon>
        <taxon>Pseudonocardiales</taxon>
        <taxon>Pseudonocardiaceae</taxon>
        <taxon>Actinokineospora</taxon>
    </lineage>
</organism>
<dbReference type="STRING" id="1271860.SAMN05216174_11812"/>
<protein>
    <submittedName>
        <fullName evidence="1">Uncharacterized protein</fullName>
    </submittedName>
</protein>
<evidence type="ECO:0000313" key="1">
    <source>
        <dbReference type="EMBL" id="SDD78921.1"/>
    </source>
</evidence>
<dbReference type="AlphaFoldDB" id="A0A1G6XLN0"/>
<proteinExistence type="predicted"/>
<keyword evidence="2" id="KW-1185">Reference proteome</keyword>
<evidence type="ECO:0000313" key="2">
    <source>
        <dbReference type="Proteomes" id="UP000199501"/>
    </source>
</evidence>
<dbReference type="EMBL" id="FMZZ01000018">
    <property type="protein sequence ID" value="SDD78921.1"/>
    <property type="molecule type" value="Genomic_DNA"/>
</dbReference>
<gene>
    <name evidence="1" type="ORF">SAMN05216174_11812</name>
</gene>
<accession>A0A1G6XLN0</accession>
<reference evidence="2" key="1">
    <citation type="submission" date="2016-10" db="EMBL/GenBank/DDBJ databases">
        <authorList>
            <person name="Varghese N."/>
            <person name="Submissions S."/>
        </authorList>
    </citation>
    <scope>NUCLEOTIDE SEQUENCE [LARGE SCALE GENOMIC DNA]</scope>
    <source>
        <strain evidence="2">IBRC-M 10403</strain>
    </source>
</reference>